<protein>
    <recommendedName>
        <fullName evidence="14">Laccase domain-containing protein</fullName>
    </recommendedName>
</protein>
<comment type="catalytic activity">
    <reaction evidence="1">
        <text>inosine + phosphate = alpha-D-ribose 1-phosphate + hypoxanthine</text>
        <dbReference type="Rhea" id="RHEA:27646"/>
        <dbReference type="ChEBI" id="CHEBI:17368"/>
        <dbReference type="ChEBI" id="CHEBI:17596"/>
        <dbReference type="ChEBI" id="CHEBI:43474"/>
        <dbReference type="ChEBI" id="CHEBI:57720"/>
        <dbReference type="EC" id="2.4.2.1"/>
    </reaction>
    <physiologicalReaction direction="left-to-right" evidence="1">
        <dbReference type="Rhea" id="RHEA:27647"/>
    </physiologicalReaction>
</comment>
<evidence type="ECO:0000256" key="1">
    <source>
        <dbReference type="ARBA" id="ARBA00000553"/>
    </source>
</evidence>
<keyword evidence="6" id="KW-0378">Hydrolase</keyword>
<name>A0ABQ6IRF1_9MICO</name>
<keyword evidence="8" id="KW-0186">Copper</keyword>
<evidence type="ECO:0000313" key="13">
    <source>
        <dbReference type="Proteomes" id="UP001157126"/>
    </source>
</evidence>
<evidence type="ECO:0000256" key="7">
    <source>
        <dbReference type="ARBA" id="ARBA00022833"/>
    </source>
</evidence>
<evidence type="ECO:0000256" key="9">
    <source>
        <dbReference type="ARBA" id="ARBA00047989"/>
    </source>
</evidence>
<evidence type="ECO:0000256" key="4">
    <source>
        <dbReference type="ARBA" id="ARBA00022679"/>
    </source>
</evidence>
<dbReference type="InterPro" id="IPR038371">
    <property type="entry name" value="Cu_polyphenol_OxRdtase_sf"/>
</dbReference>
<comment type="catalytic activity">
    <reaction evidence="10">
        <text>adenosine + phosphate = alpha-D-ribose 1-phosphate + adenine</text>
        <dbReference type="Rhea" id="RHEA:27642"/>
        <dbReference type="ChEBI" id="CHEBI:16335"/>
        <dbReference type="ChEBI" id="CHEBI:16708"/>
        <dbReference type="ChEBI" id="CHEBI:43474"/>
        <dbReference type="ChEBI" id="CHEBI:57720"/>
        <dbReference type="EC" id="2.4.2.1"/>
    </reaction>
    <physiologicalReaction direction="left-to-right" evidence="10">
        <dbReference type="Rhea" id="RHEA:27643"/>
    </physiologicalReaction>
</comment>
<dbReference type="InterPro" id="IPR011324">
    <property type="entry name" value="Cytotoxic_necrot_fac-like_cat"/>
</dbReference>
<evidence type="ECO:0000256" key="10">
    <source>
        <dbReference type="ARBA" id="ARBA00048968"/>
    </source>
</evidence>
<keyword evidence="7" id="KW-0862">Zinc</keyword>
<evidence type="ECO:0000256" key="8">
    <source>
        <dbReference type="ARBA" id="ARBA00023008"/>
    </source>
</evidence>
<comment type="catalytic activity">
    <reaction evidence="11">
        <text>S-methyl-5'-thioadenosine + phosphate = 5-(methylsulfanyl)-alpha-D-ribose 1-phosphate + adenine</text>
        <dbReference type="Rhea" id="RHEA:11852"/>
        <dbReference type="ChEBI" id="CHEBI:16708"/>
        <dbReference type="ChEBI" id="CHEBI:17509"/>
        <dbReference type="ChEBI" id="CHEBI:43474"/>
        <dbReference type="ChEBI" id="CHEBI:58533"/>
        <dbReference type="EC" id="2.4.2.28"/>
    </reaction>
    <physiologicalReaction direction="left-to-right" evidence="11">
        <dbReference type="Rhea" id="RHEA:11853"/>
    </physiologicalReaction>
</comment>
<comment type="caution">
    <text evidence="12">The sequence shown here is derived from an EMBL/GenBank/DDBJ whole genome shotgun (WGS) entry which is preliminary data.</text>
</comment>
<evidence type="ECO:0000256" key="6">
    <source>
        <dbReference type="ARBA" id="ARBA00022801"/>
    </source>
</evidence>
<proteinExistence type="inferred from homology"/>
<reference evidence="13" key="1">
    <citation type="journal article" date="2019" name="Int. J. Syst. Evol. Microbiol.">
        <title>The Global Catalogue of Microorganisms (GCM) 10K type strain sequencing project: providing services to taxonomists for standard genome sequencing and annotation.</title>
        <authorList>
            <consortium name="The Broad Institute Genomics Platform"/>
            <consortium name="The Broad Institute Genome Sequencing Center for Infectious Disease"/>
            <person name="Wu L."/>
            <person name="Ma J."/>
        </authorList>
    </citation>
    <scope>NUCLEOTIDE SEQUENCE [LARGE SCALE GENOMIC DNA]</scope>
    <source>
        <strain evidence="13">NBRC 113072</strain>
    </source>
</reference>
<gene>
    <name evidence="12" type="ORF">GCM10025883_20840</name>
</gene>
<evidence type="ECO:0000313" key="12">
    <source>
        <dbReference type="EMBL" id="GMA40039.1"/>
    </source>
</evidence>
<accession>A0ABQ6IRF1</accession>
<evidence type="ECO:0000256" key="5">
    <source>
        <dbReference type="ARBA" id="ARBA00022723"/>
    </source>
</evidence>
<dbReference type="PANTHER" id="PTHR30616">
    <property type="entry name" value="UNCHARACTERIZED PROTEIN YFIH"/>
    <property type="match status" value="1"/>
</dbReference>
<dbReference type="CDD" id="cd16833">
    <property type="entry name" value="YfiH"/>
    <property type="match status" value="1"/>
</dbReference>
<dbReference type="Pfam" id="PF02578">
    <property type="entry name" value="Cu-oxidase_4"/>
    <property type="match status" value="1"/>
</dbReference>
<evidence type="ECO:0008006" key="14">
    <source>
        <dbReference type="Google" id="ProtNLM"/>
    </source>
</evidence>
<evidence type="ECO:0000256" key="2">
    <source>
        <dbReference type="ARBA" id="ARBA00003215"/>
    </source>
</evidence>
<dbReference type="Proteomes" id="UP001157126">
    <property type="component" value="Unassembled WGS sequence"/>
</dbReference>
<keyword evidence="4" id="KW-0808">Transferase</keyword>
<comment type="catalytic activity">
    <reaction evidence="9">
        <text>adenosine + H2O + H(+) = inosine + NH4(+)</text>
        <dbReference type="Rhea" id="RHEA:24408"/>
        <dbReference type="ChEBI" id="CHEBI:15377"/>
        <dbReference type="ChEBI" id="CHEBI:15378"/>
        <dbReference type="ChEBI" id="CHEBI:16335"/>
        <dbReference type="ChEBI" id="CHEBI:17596"/>
        <dbReference type="ChEBI" id="CHEBI:28938"/>
        <dbReference type="EC" id="3.5.4.4"/>
    </reaction>
    <physiologicalReaction direction="left-to-right" evidence="9">
        <dbReference type="Rhea" id="RHEA:24409"/>
    </physiologicalReaction>
</comment>
<sequence length="162" mass="16437">MGGEAPRVDAVLTTTPGLALGVLVADCTPILLADPEAGVVGAVHAGRPGLVAGVVDAAVSAARDLGATRLTAAVGPSVCGRCYEVPEAMREEVAAAHPVSATVSWTGTPALDVAAGVVARLNALDVDVTWVPGCTRESARFYSYRRSARTGRTAGVVSVWSR</sequence>
<organism evidence="12 13">
    <name type="scientific">Mobilicoccus caccae</name>
    <dbReference type="NCBI Taxonomy" id="1859295"/>
    <lineage>
        <taxon>Bacteria</taxon>
        <taxon>Bacillati</taxon>
        <taxon>Actinomycetota</taxon>
        <taxon>Actinomycetes</taxon>
        <taxon>Micrococcales</taxon>
        <taxon>Dermatophilaceae</taxon>
        <taxon>Mobilicoccus</taxon>
    </lineage>
</organism>
<dbReference type="EMBL" id="BSUO01000001">
    <property type="protein sequence ID" value="GMA40039.1"/>
    <property type="molecule type" value="Genomic_DNA"/>
</dbReference>
<comment type="similarity">
    <text evidence="3">Belongs to the purine nucleoside phosphorylase YfiH/LACC1 family.</text>
</comment>
<dbReference type="PANTHER" id="PTHR30616:SF2">
    <property type="entry name" value="PURINE NUCLEOSIDE PHOSPHORYLASE LACC1"/>
    <property type="match status" value="1"/>
</dbReference>
<comment type="function">
    <text evidence="2">Purine nucleoside enzyme that catalyzes the phosphorolysis of adenosine and inosine nucleosides, yielding D-ribose 1-phosphate and the respective free bases, adenine and hypoxanthine. Also catalyzes the phosphorolysis of S-methyl-5'-thioadenosine into adenine and S-methyl-5-thio-alpha-D-ribose 1-phosphate. Also has adenosine deaminase activity.</text>
</comment>
<evidence type="ECO:0000256" key="11">
    <source>
        <dbReference type="ARBA" id="ARBA00049893"/>
    </source>
</evidence>
<dbReference type="SUPFAM" id="SSF64438">
    <property type="entry name" value="CNF1/YfiH-like putative cysteine hydrolases"/>
    <property type="match status" value="1"/>
</dbReference>
<evidence type="ECO:0000256" key="3">
    <source>
        <dbReference type="ARBA" id="ARBA00007353"/>
    </source>
</evidence>
<dbReference type="RefSeq" id="WP_348536157.1">
    <property type="nucleotide sequence ID" value="NZ_BSUO01000001.1"/>
</dbReference>
<keyword evidence="5" id="KW-0479">Metal-binding</keyword>
<dbReference type="InterPro" id="IPR003730">
    <property type="entry name" value="Cu_polyphenol_OxRdtase"/>
</dbReference>
<keyword evidence="13" id="KW-1185">Reference proteome</keyword>
<dbReference type="Gene3D" id="3.60.140.10">
    <property type="entry name" value="CNF1/YfiH-like putative cysteine hydrolases"/>
    <property type="match status" value="1"/>
</dbReference>